<evidence type="ECO:0000313" key="1">
    <source>
        <dbReference type="EMBL" id="KAJ0184158.1"/>
    </source>
</evidence>
<reference evidence="1 2" key="1">
    <citation type="journal article" date="2021" name="Front. Genet.">
        <title>Chromosome-Level Genome Assembly Reveals Significant Gene Expansion in the Toll and IMD Signaling Pathways of Dendrolimus kikuchii.</title>
        <authorList>
            <person name="Zhou J."/>
            <person name="Wu P."/>
            <person name="Xiong Z."/>
            <person name="Liu N."/>
            <person name="Zhao N."/>
            <person name="Ji M."/>
            <person name="Qiu Y."/>
            <person name="Yang B."/>
        </authorList>
    </citation>
    <scope>NUCLEOTIDE SEQUENCE [LARGE SCALE GENOMIC DNA]</scope>
    <source>
        <strain evidence="1">Ann1</strain>
    </source>
</reference>
<accession>A0ACC1DJM6</accession>
<keyword evidence="2" id="KW-1185">Reference proteome</keyword>
<name>A0ACC1DJM6_9NEOP</name>
<proteinExistence type="predicted"/>
<dbReference type="EMBL" id="CM034387">
    <property type="protein sequence ID" value="KAJ0184158.1"/>
    <property type="molecule type" value="Genomic_DNA"/>
</dbReference>
<evidence type="ECO:0000313" key="2">
    <source>
        <dbReference type="Proteomes" id="UP000824533"/>
    </source>
</evidence>
<protein>
    <submittedName>
        <fullName evidence="1">Uncharacterized protein</fullName>
    </submittedName>
</protein>
<comment type="caution">
    <text evidence="1">The sequence shown here is derived from an EMBL/GenBank/DDBJ whole genome shotgun (WGS) entry which is preliminary data.</text>
</comment>
<organism evidence="1 2">
    <name type="scientific">Dendrolimus kikuchii</name>
    <dbReference type="NCBI Taxonomy" id="765133"/>
    <lineage>
        <taxon>Eukaryota</taxon>
        <taxon>Metazoa</taxon>
        <taxon>Ecdysozoa</taxon>
        <taxon>Arthropoda</taxon>
        <taxon>Hexapoda</taxon>
        <taxon>Insecta</taxon>
        <taxon>Pterygota</taxon>
        <taxon>Neoptera</taxon>
        <taxon>Endopterygota</taxon>
        <taxon>Lepidoptera</taxon>
        <taxon>Glossata</taxon>
        <taxon>Ditrysia</taxon>
        <taxon>Bombycoidea</taxon>
        <taxon>Lasiocampidae</taxon>
        <taxon>Dendrolimus</taxon>
    </lineage>
</organism>
<sequence length="896" mass="99713">MDSFFSLFDPSDGNQNKQYIKKKHKNEQDNVKKRNEGPKGRRRGKKSSGKNETLPEESSFLCEPDLSNEVLVKDVSYIENYFEFTKKDDESRTDDKKPKRRNSNRKTRKKKRSPQKDINNVTNKDAMKAESLNNQTSISKTTDDNIGKNVNNLYNADFKRNKRKEMSGVDDITDGESDKSCKENITYDNDVVYNVIDKLEKVNLKDDMYLAGDFDTKDLDSDFFYCSDGEEFMDDSTSEPDDSGDETYGSLPPEPRFGNVEYKLQLVSLCERRFQHLVTQLKWRLRSGGGSCVYVVGVRDCGALVGLRPRPLRSSLHSLTRMARALDATLTHVTARRVAPHRAVAEVYIRKLADPQQSVELRVAVMGANEAGKSTLIGVLTQGELDNGRGSARLNMFRHLHEVKSGRTSSLSHEILGFDAQGNVVNYGCSELMTAERIGERSAKLVSFLDLAGYSKYQRTTVHGLTGYSPHYAMVVISATAGITSITVEHIDLLLALDLPFFAVITKCEVASVQVQHIVNKMEGILAQANKKPLLITDENLARNCVAPQKLILDTIDSKAEEEQSELEEIPVFPVSCVKGIGLNSLHAYLLALQPPAVEVQPKPDDESCEFQIDEIFHVDDSTGPVVGGLLVKGELCEGDNLIMGPLESGSFVPVHVRSIYRNRVACARALRGQCASLGLGPGAPRPRAGMVLLTPRVPKGARPVYGGCEPNACVTRSQISDIVKNREHILSTENVKNRKNSKLKNKNLLQDIAKAEECLAKEINNIDANNIDINNIDDSIFKEEECICSDRVFLEDSNDPRGCIFFQATVHVLRHATAIYPGFQCTVHVANVRQTAIIEGIMSHNSLLRAGESASVLFRFVRCPEYLVRGRRLLFTAGLGTRAIGRITQIFPYIP</sequence>
<dbReference type="Proteomes" id="UP000824533">
    <property type="component" value="Linkage Group LG01"/>
</dbReference>
<gene>
    <name evidence="1" type="ORF">K1T71_000581</name>
</gene>